<keyword evidence="2" id="KW-1185">Reference proteome</keyword>
<dbReference type="Proteomes" id="UP001605036">
    <property type="component" value="Unassembled WGS sequence"/>
</dbReference>
<evidence type="ECO:0000313" key="1">
    <source>
        <dbReference type="EMBL" id="KAL2623361.1"/>
    </source>
</evidence>
<dbReference type="EMBL" id="JBHFFA010000006">
    <property type="protein sequence ID" value="KAL2623361.1"/>
    <property type="molecule type" value="Genomic_DNA"/>
</dbReference>
<comment type="caution">
    <text evidence="1">The sequence shown here is derived from an EMBL/GenBank/DDBJ whole genome shotgun (WGS) entry which is preliminary data.</text>
</comment>
<accession>A0ABD1Y9D5</accession>
<gene>
    <name evidence="1" type="ORF">R1flu_003566</name>
</gene>
<organism evidence="1 2">
    <name type="scientific">Riccia fluitans</name>
    <dbReference type="NCBI Taxonomy" id="41844"/>
    <lineage>
        <taxon>Eukaryota</taxon>
        <taxon>Viridiplantae</taxon>
        <taxon>Streptophyta</taxon>
        <taxon>Embryophyta</taxon>
        <taxon>Marchantiophyta</taxon>
        <taxon>Marchantiopsida</taxon>
        <taxon>Marchantiidae</taxon>
        <taxon>Marchantiales</taxon>
        <taxon>Ricciaceae</taxon>
        <taxon>Riccia</taxon>
    </lineage>
</organism>
<reference evidence="1 2" key="1">
    <citation type="submission" date="2024-09" db="EMBL/GenBank/DDBJ databases">
        <title>Chromosome-scale assembly of Riccia fluitans.</title>
        <authorList>
            <person name="Paukszto L."/>
            <person name="Sawicki J."/>
            <person name="Karawczyk K."/>
            <person name="Piernik-Szablinska J."/>
            <person name="Szczecinska M."/>
            <person name="Mazdziarz M."/>
        </authorList>
    </citation>
    <scope>NUCLEOTIDE SEQUENCE [LARGE SCALE GENOMIC DNA]</scope>
    <source>
        <strain evidence="1">Rf_01</strain>
        <tissue evidence="1">Aerial parts of the thallus</tissue>
    </source>
</reference>
<dbReference type="AlphaFoldDB" id="A0ABD1Y9D5"/>
<protein>
    <submittedName>
        <fullName evidence="1">Uncharacterized protein</fullName>
    </submittedName>
</protein>
<sequence length="111" mass="12698">MGAERNAVEGFGRRQDCCQNVYQHWLHLTDLKSLTFVASRHSLEELPHIVKKVHPVCCQGMLILSPAPPRLGHAKWIPCHVVTRVPQPFHALYDPKRVFRTSTIGMHTRNP</sequence>
<proteinExistence type="predicted"/>
<evidence type="ECO:0000313" key="2">
    <source>
        <dbReference type="Proteomes" id="UP001605036"/>
    </source>
</evidence>
<name>A0ABD1Y9D5_9MARC</name>